<dbReference type="Proteomes" id="UP000005631">
    <property type="component" value="Chromosome"/>
</dbReference>
<dbReference type="Gene3D" id="3.10.50.30">
    <property type="entry name" value="Transcription elongation factor, GreA/GreB, C-terminal domain"/>
    <property type="match status" value="1"/>
</dbReference>
<evidence type="ECO:0000313" key="3">
    <source>
        <dbReference type="Proteomes" id="UP000005631"/>
    </source>
</evidence>
<dbReference type="GO" id="GO:0032784">
    <property type="term" value="P:regulation of DNA-templated transcription elongation"/>
    <property type="evidence" value="ECO:0007669"/>
    <property type="project" value="InterPro"/>
</dbReference>
<name>G8R5R7_OWEHD</name>
<dbReference type="PANTHER" id="PTHR30437">
    <property type="entry name" value="TRANSCRIPTION ELONGATION FACTOR GREA"/>
    <property type="match status" value="1"/>
</dbReference>
<dbReference type="EMBL" id="CP003156">
    <property type="protein sequence ID" value="AEV34383.1"/>
    <property type="molecule type" value="Genomic_DNA"/>
</dbReference>
<dbReference type="InterPro" id="IPR001437">
    <property type="entry name" value="Tscrpt_elong_fac_GreA/B_C"/>
</dbReference>
<feature type="domain" description="Transcription elongation factor GreA/GreB C-terminal" evidence="1">
    <location>
        <begin position="53"/>
        <end position="125"/>
    </location>
</feature>
<organism evidence="2 3">
    <name type="scientific">Owenweeksia hongkongensis (strain DSM 17368 / CIP 108786 / JCM 12287 / NRRL B-23963 / UST20020801)</name>
    <dbReference type="NCBI Taxonomy" id="926562"/>
    <lineage>
        <taxon>Bacteria</taxon>
        <taxon>Pseudomonadati</taxon>
        <taxon>Bacteroidota</taxon>
        <taxon>Flavobacteriia</taxon>
        <taxon>Flavobacteriales</taxon>
        <taxon>Owenweeksiaceae</taxon>
        <taxon>Owenweeksia</taxon>
    </lineage>
</organism>
<accession>G8R5R7</accession>
<dbReference type="GO" id="GO:0070063">
    <property type="term" value="F:RNA polymerase binding"/>
    <property type="evidence" value="ECO:0007669"/>
    <property type="project" value="InterPro"/>
</dbReference>
<dbReference type="GO" id="GO:0003677">
    <property type="term" value="F:DNA binding"/>
    <property type="evidence" value="ECO:0007669"/>
    <property type="project" value="InterPro"/>
</dbReference>
<dbReference type="PANTHER" id="PTHR30437:SF5">
    <property type="entry name" value="REGULATOR OF NUCLEOSIDE DIPHOSPHATE KINASE"/>
    <property type="match status" value="1"/>
</dbReference>
<dbReference type="eggNOG" id="COG0782">
    <property type="taxonomic scope" value="Bacteria"/>
</dbReference>
<dbReference type="Pfam" id="PF01272">
    <property type="entry name" value="GreA_GreB"/>
    <property type="match status" value="1"/>
</dbReference>
<evidence type="ECO:0000313" key="2">
    <source>
        <dbReference type="EMBL" id="AEV34383.1"/>
    </source>
</evidence>
<protein>
    <submittedName>
        <fullName evidence="2">Transcription elongation factor</fullName>
    </submittedName>
</protein>
<dbReference type="HOGENOM" id="CLU_120358_1_2_10"/>
<keyword evidence="3" id="KW-1185">Reference proteome</keyword>
<dbReference type="AlphaFoldDB" id="G8R5R7"/>
<dbReference type="InterPro" id="IPR023459">
    <property type="entry name" value="Tscrpt_elong_fac_GreA/B_fam"/>
</dbReference>
<proteinExistence type="predicted"/>
<dbReference type="InterPro" id="IPR036953">
    <property type="entry name" value="GreA/GreB_C_sf"/>
</dbReference>
<keyword evidence="2" id="KW-0251">Elongation factor</keyword>
<dbReference type="KEGG" id="oho:Oweho_3434"/>
<dbReference type="SUPFAM" id="SSF54534">
    <property type="entry name" value="FKBP-like"/>
    <property type="match status" value="1"/>
</dbReference>
<dbReference type="GO" id="GO:0006354">
    <property type="term" value="P:DNA-templated transcription elongation"/>
    <property type="evidence" value="ECO:0007669"/>
    <property type="project" value="TreeGrafter"/>
</dbReference>
<dbReference type="RefSeq" id="WP_014203730.1">
    <property type="nucleotide sequence ID" value="NC_016599.1"/>
</dbReference>
<sequence length="138" mass="15212">MKYKTLILAKSEYDIIKDLLSKVGSKDAVHIACYNKLRGELVNAKVLEDAEIPKDVVRLNSMVDIETPSGYFGGYKVVLPKDGNVQQKKLSILTPMGSALIGYAEGDRVMWSFPGGDKEIMIKNVFQNITSAEEANQG</sequence>
<gene>
    <name evidence="2" type="ordered locus">Oweho_3434</name>
</gene>
<evidence type="ECO:0000259" key="1">
    <source>
        <dbReference type="Pfam" id="PF01272"/>
    </source>
</evidence>
<keyword evidence="2" id="KW-0648">Protein biosynthesis</keyword>
<dbReference type="GO" id="GO:0003746">
    <property type="term" value="F:translation elongation factor activity"/>
    <property type="evidence" value="ECO:0007669"/>
    <property type="project" value="UniProtKB-KW"/>
</dbReference>
<dbReference type="OrthoDB" id="192847at2"/>
<dbReference type="STRING" id="926562.Oweho_3434"/>
<reference evidence="2 3" key="1">
    <citation type="journal article" date="2012" name="Stand. Genomic Sci.">
        <title>Genome sequence of the orange-pigmented seawater bacterium Owenweeksia hongkongensis type strain (UST20020801(T)).</title>
        <authorList>
            <person name="Riedel T."/>
            <person name="Held B."/>
            <person name="Nolan M."/>
            <person name="Lucas S."/>
            <person name="Lapidus A."/>
            <person name="Tice H."/>
            <person name="Del Rio T.G."/>
            <person name="Cheng J.F."/>
            <person name="Han C."/>
            <person name="Tapia R."/>
            <person name="Goodwin L.A."/>
            <person name="Pitluck S."/>
            <person name="Liolios K."/>
            <person name="Mavromatis K."/>
            <person name="Pagani I."/>
            <person name="Ivanova N."/>
            <person name="Mikhailova N."/>
            <person name="Pati A."/>
            <person name="Chen A."/>
            <person name="Palaniappan K."/>
            <person name="Rohde M."/>
            <person name="Tindall B.J."/>
            <person name="Detter J.C."/>
            <person name="Goker M."/>
            <person name="Woyke T."/>
            <person name="Bristow J."/>
            <person name="Eisen J.A."/>
            <person name="Markowitz V."/>
            <person name="Hugenholtz P."/>
            <person name="Klenk H.P."/>
            <person name="Kyrpides N.C."/>
        </authorList>
    </citation>
    <scope>NUCLEOTIDE SEQUENCE</scope>
    <source>
        <strain evidence="3">DSM 17368 / JCM 12287 / NRRL B-23963</strain>
    </source>
</reference>